<protein>
    <submittedName>
        <fullName evidence="1">Uncharacterized protein</fullName>
    </submittedName>
</protein>
<name>A0A5E4PJQ4_9COXI</name>
<evidence type="ECO:0000313" key="2">
    <source>
        <dbReference type="Proteomes" id="UP000324194"/>
    </source>
</evidence>
<reference evidence="1 2" key="1">
    <citation type="submission" date="2019-08" db="EMBL/GenBank/DDBJ databases">
        <authorList>
            <person name="Guy L."/>
        </authorList>
    </citation>
    <scope>NUCLEOTIDE SEQUENCE [LARGE SCALE GENOMIC DNA]</scope>
    <source>
        <strain evidence="1 2">SGT-108</strain>
    </source>
</reference>
<dbReference type="AlphaFoldDB" id="A0A5E4PJQ4"/>
<keyword evidence="2" id="KW-1185">Reference proteome</keyword>
<dbReference type="KEGG" id="asip:AQUSIP_18980"/>
<evidence type="ECO:0000313" key="1">
    <source>
        <dbReference type="EMBL" id="VVC76581.1"/>
    </source>
</evidence>
<gene>
    <name evidence="1" type="ORF">AQUSIP_18980</name>
</gene>
<organism evidence="1 2">
    <name type="scientific">Aquicella siphonis</name>
    <dbReference type="NCBI Taxonomy" id="254247"/>
    <lineage>
        <taxon>Bacteria</taxon>
        <taxon>Pseudomonadati</taxon>
        <taxon>Pseudomonadota</taxon>
        <taxon>Gammaproteobacteria</taxon>
        <taxon>Legionellales</taxon>
        <taxon>Coxiellaceae</taxon>
        <taxon>Aquicella</taxon>
    </lineage>
</organism>
<dbReference type="Proteomes" id="UP000324194">
    <property type="component" value="Chromosome 1"/>
</dbReference>
<accession>A0A5E4PJQ4</accession>
<sequence length="49" mass="5601">MSDHILRFGCASGEEKEVNGKNLIADGYGYAKKLESHNGCRYFTNRYTR</sequence>
<dbReference type="EMBL" id="LR699119">
    <property type="protein sequence ID" value="VVC76581.1"/>
    <property type="molecule type" value="Genomic_DNA"/>
</dbReference>
<proteinExistence type="predicted"/>